<evidence type="ECO:0000256" key="1">
    <source>
        <dbReference type="ARBA" id="ARBA00000135"/>
    </source>
</evidence>
<evidence type="ECO:0000313" key="10">
    <source>
        <dbReference type="EMBL" id="BCB80112.1"/>
    </source>
</evidence>
<dbReference type="HAMAP" id="MF_00181">
    <property type="entry name" value="Cytosol_peptidase_M17"/>
    <property type="match status" value="1"/>
</dbReference>
<feature type="binding site" evidence="8">
    <location>
        <position position="291"/>
    </location>
    <ligand>
        <name>Mn(2+)</name>
        <dbReference type="ChEBI" id="CHEBI:29035"/>
        <label>1</label>
    </ligand>
</feature>
<evidence type="ECO:0000256" key="6">
    <source>
        <dbReference type="ARBA" id="ARBA00022801"/>
    </source>
</evidence>
<accession>A0A6F8Y1W5</accession>
<name>A0A6F8Y1W5_9ACTN</name>
<dbReference type="GO" id="GO:0030145">
    <property type="term" value="F:manganese ion binding"/>
    <property type="evidence" value="ECO:0007669"/>
    <property type="project" value="UniProtKB-UniRule"/>
</dbReference>
<dbReference type="GO" id="GO:0005737">
    <property type="term" value="C:cytoplasm"/>
    <property type="evidence" value="ECO:0007669"/>
    <property type="project" value="UniProtKB-SubCell"/>
</dbReference>
<comment type="catalytic activity">
    <reaction evidence="1 8">
        <text>Release of an N-terminal amino acid, Xaa-|-Yaa-, in which Xaa is preferably Leu, but may be other amino acids including Pro although not Arg or Lys, and Yaa may be Pro. Amino acid amides and methyl esters are also readily hydrolyzed, but rates on arylamides are exceedingly low.</text>
        <dbReference type="EC" id="3.4.11.1"/>
    </reaction>
</comment>
<dbReference type="PANTHER" id="PTHR11963:SF20">
    <property type="entry name" value="PEPTIDASE B"/>
    <property type="match status" value="1"/>
</dbReference>
<keyword evidence="5 8" id="KW-0645">Protease</keyword>
<organism evidence="10 11">
    <name type="scientific">Phytohabitans flavus</name>
    <dbReference type="NCBI Taxonomy" id="1076124"/>
    <lineage>
        <taxon>Bacteria</taxon>
        <taxon>Bacillati</taxon>
        <taxon>Actinomycetota</taxon>
        <taxon>Actinomycetes</taxon>
        <taxon>Micromonosporales</taxon>
        <taxon>Micromonosporaceae</taxon>
    </lineage>
</organism>
<dbReference type="EMBL" id="AP022870">
    <property type="protein sequence ID" value="BCB80112.1"/>
    <property type="molecule type" value="Genomic_DNA"/>
</dbReference>
<feature type="binding site" evidence="8">
    <location>
        <position position="309"/>
    </location>
    <ligand>
        <name>Mn(2+)</name>
        <dbReference type="ChEBI" id="CHEBI:29035"/>
        <label>2</label>
    </ligand>
</feature>
<keyword evidence="6 8" id="KW-0378">Hydrolase</keyword>
<sequence>MFAGPTWGSHKIHRVGFVTRRRGVVAVPAGLSVVNLEVSVMAIRVAAVPGAAPAVALPALVQEGGVGLPPTAYDLPEDARAEAMELLGDLDAEAGATCVLRRPLRTPGRLLLVHAGSGDEAGWRVAGAAVSRAFEDESSITVAMPADVSPAAVRGLAEGLSLAAYRFSMRDESAAEREVTVVVDDPARYAEALATALATADATRLARDLTNTPSSLKNPAWFVDQVVAAVDGRPGLSVTVREPEQLAAEGFGGILAVGGGSASPPRLVELSWRPERARTHVVLVGKGITFDTGGISIKPVDGMKLMRKDMGGAASIVAATLGAAALDLPVRVTALAPLAENLLSGSAFRPGDVVRHYGGLTSETTNSDAEGRLVVADALAYAVERLSPDLLVDLATLTGANAVALGKRTAALYSDSDELAADLIGAAAEAGEQAWRMPLAADYVEYLGSDVADLYSAPDRGAGSVTAALFLREFVGDRRERWVHVDMSAPSWADSADGVLSKGATGWGVRTLLRWLAALPAAPEDEKVGSGVLDGGE</sequence>
<proteinExistence type="inferred from homology"/>
<dbReference type="SUPFAM" id="SSF53187">
    <property type="entry name" value="Zn-dependent exopeptidases"/>
    <property type="match status" value="1"/>
</dbReference>
<evidence type="ECO:0000256" key="8">
    <source>
        <dbReference type="HAMAP-Rule" id="MF_00181"/>
    </source>
</evidence>
<comment type="similarity">
    <text evidence="3 8">Belongs to the peptidase M17 family.</text>
</comment>
<evidence type="ECO:0000256" key="5">
    <source>
        <dbReference type="ARBA" id="ARBA00022670"/>
    </source>
</evidence>
<feature type="active site" evidence="8">
    <location>
        <position position="372"/>
    </location>
</feature>
<dbReference type="Proteomes" id="UP000502508">
    <property type="component" value="Chromosome"/>
</dbReference>
<feature type="binding site" evidence="8">
    <location>
        <position position="368"/>
    </location>
    <ligand>
        <name>Mn(2+)</name>
        <dbReference type="ChEBI" id="CHEBI:29035"/>
        <label>1</label>
    </ligand>
</feature>
<reference evidence="10 11" key="1">
    <citation type="submission" date="2020-03" db="EMBL/GenBank/DDBJ databases">
        <title>Whole genome shotgun sequence of Phytohabitans flavus NBRC 107702.</title>
        <authorList>
            <person name="Komaki H."/>
            <person name="Tamura T."/>
        </authorList>
    </citation>
    <scope>NUCLEOTIDE SEQUENCE [LARGE SCALE GENOMIC DNA]</scope>
    <source>
        <strain evidence="10 11">NBRC 107702</strain>
    </source>
</reference>
<dbReference type="InterPro" id="IPR043472">
    <property type="entry name" value="Macro_dom-like"/>
</dbReference>
<feature type="domain" description="Cytosol aminopeptidase" evidence="9">
    <location>
        <begin position="366"/>
        <end position="373"/>
    </location>
</feature>
<keyword evidence="8" id="KW-0963">Cytoplasm</keyword>
<keyword evidence="11" id="KW-1185">Reference proteome</keyword>
<dbReference type="SUPFAM" id="SSF52949">
    <property type="entry name" value="Macro domain-like"/>
    <property type="match status" value="1"/>
</dbReference>
<dbReference type="PANTHER" id="PTHR11963">
    <property type="entry name" value="LEUCINE AMINOPEPTIDASE-RELATED"/>
    <property type="match status" value="1"/>
</dbReference>
<feature type="binding site" evidence="8">
    <location>
        <position position="291"/>
    </location>
    <ligand>
        <name>Mn(2+)</name>
        <dbReference type="ChEBI" id="CHEBI:29035"/>
        <label>2</label>
    </ligand>
</feature>
<dbReference type="InterPro" id="IPR008283">
    <property type="entry name" value="Peptidase_M17_N"/>
</dbReference>
<dbReference type="Pfam" id="PF02789">
    <property type="entry name" value="Peptidase_M17_N"/>
    <property type="match status" value="1"/>
</dbReference>
<dbReference type="PROSITE" id="PS00631">
    <property type="entry name" value="CYTOSOL_AP"/>
    <property type="match status" value="1"/>
</dbReference>
<dbReference type="EC" id="3.4.11.10" evidence="8"/>
<dbReference type="Gene3D" id="3.40.630.10">
    <property type="entry name" value="Zn peptidases"/>
    <property type="match status" value="1"/>
</dbReference>
<dbReference type="GO" id="GO:0070006">
    <property type="term" value="F:metalloaminopeptidase activity"/>
    <property type="evidence" value="ECO:0007669"/>
    <property type="project" value="InterPro"/>
</dbReference>
<dbReference type="InterPro" id="IPR011356">
    <property type="entry name" value="Leucine_aapep/pepB"/>
</dbReference>
<dbReference type="Pfam" id="PF00883">
    <property type="entry name" value="Peptidase_M17"/>
    <property type="match status" value="1"/>
</dbReference>
<keyword evidence="8" id="KW-0464">Manganese</keyword>
<evidence type="ECO:0000256" key="3">
    <source>
        <dbReference type="ARBA" id="ARBA00009528"/>
    </source>
</evidence>
<comment type="cofactor">
    <cofactor evidence="8">
        <name>Mn(2+)</name>
        <dbReference type="ChEBI" id="CHEBI:29035"/>
    </cofactor>
    <text evidence="8">Binds 2 manganese ions per subunit.</text>
</comment>
<dbReference type="InterPro" id="IPR000819">
    <property type="entry name" value="Peptidase_M17_C"/>
</dbReference>
<evidence type="ECO:0000256" key="4">
    <source>
        <dbReference type="ARBA" id="ARBA00022438"/>
    </source>
</evidence>
<evidence type="ECO:0000259" key="9">
    <source>
        <dbReference type="PROSITE" id="PS00631"/>
    </source>
</evidence>
<feature type="active site" evidence="8">
    <location>
        <position position="298"/>
    </location>
</feature>
<dbReference type="CDD" id="cd00433">
    <property type="entry name" value="Peptidase_M17"/>
    <property type="match status" value="1"/>
</dbReference>
<comment type="catalytic activity">
    <reaction evidence="2 8">
        <text>Release of an N-terminal amino acid, preferentially leucine, but not glutamic or aspartic acids.</text>
        <dbReference type="EC" id="3.4.11.10"/>
    </reaction>
</comment>
<evidence type="ECO:0000256" key="7">
    <source>
        <dbReference type="ARBA" id="ARBA00049972"/>
    </source>
</evidence>
<feature type="binding site" evidence="8">
    <location>
        <position position="370"/>
    </location>
    <ligand>
        <name>Mn(2+)</name>
        <dbReference type="ChEBI" id="CHEBI:29035"/>
        <label>2</label>
    </ligand>
</feature>
<dbReference type="Gene3D" id="3.40.220.10">
    <property type="entry name" value="Leucine Aminopeptidase, subunit E, domain 1"/>
    <property type="match status" value="1"/>
</dbReference>
<dbReference type="GO" id="GO:0006508">
    <property type="term" value="P:proteolysis"/>
    <property type="evidence" value="ECO:0007669"/>
    <property type="project" value="UniProtKB-KW"/>
</dbReference>
<dbReference type="AlphaFoldDB" id="A0A6F8Y1W5"/>
<comment type="function">
    <text evidence="7 8">Presumably involved in the processing and regular turnover of intracellular proteins. Catalyzes the removal of unsubstituted N-terminal amino acids from various peptides.</text>
</comment>
<evidence type="ECO:0000256" key="2">
    <source>
        <dbReference type="ARBA" id="ARBA00000967"/>
    </source>
</evidence>
<keyword evidence="8" id="KW-0479">Metal-binding</keyword>
<protein>
    <recommendedName>
        <fullName evidence="8">Probable cytosol aminopeptidase</fullName>
        <ecNumber evidence="8">3.4.11.1</ecNumber>
    </recommendedName>
    <alternativeName>
        <fullName evidence="8">Leucine aminopeptidase</fullName>
        <shortName evidence="8">LAP</shortName>
        <ecNumber evidence="8">3.4.11.10</ecNumber>
    </alternativeName>
    <alternativeName>
        <fullName evidence="8">Leucyl aminopeptidase</fullName>
    </alternativeName>
</protein>
<feature type="binding site" evidence="8">
    <location>
        <position position="370"/>
    </location>
    <ligand>
        <name>Mn(2+)</name>
        <dbReference type="ChEBI" id="CHEBI:29035"/>
        <label>1</label>
    </ligand>
</feature>
<keyword evidence="4 8" id="KW-0031">Aminopeptidase</keyword>
<evidence type="ECO:0000313" key="11">
    <source>
        <dbReference type="Proteomes" id="UP000502508"/>
    </source>
</evidence>
<dbReference type="EC" id="3.4.11.1" evidence="8"/>
<feature type="binding site" evidence="8">
    <location>
        <position position="286"/>
    </location>
    <ligand>
        <name>Mn(2+)</name>
        <dbReference type="ChEBI" id="CHEBI:29035"/>
        <label>2</label>
    </ligand>
</feature>
<dbReference type="InterPro" id="IPR023042">
    <property type="entry name" value="Peptidase_M17_leu_NH2_pept"/>
</dbReference>
<dbReference type="KEGG" id="pfla:Pflav_065220"/>
<comment type="subcellular location">
    <subcellularLocation>
        <location evidence="8">Cytoplasm</location>
    </subcellularLocation>
</comment>
<reference evidence="10 11" key="2">
    <citation type="submission" date="2020-03" db="EMBL/GenBank/DDBJ databases">
        <authorList>
            <person name="Ichikawa N."/>
            <person name="Kimura A."/>
            <person name="Kitahashi Y."/>
            <person name="Uohara A."/>
        </authorList>
    </citation>
    <scope>NUCLEOTIDE SEQUENCE [LARGE SCALE GENOMIC DNA]</scope>
    <source>
        <strain evidence="10 11">NBRC 107702</strain>
    </source>
</reference>
<gene>
    <name evidence="8" type="primary">pepA</name>
    <name evidence="10" type="ORF">Pflav_065220</name>
</gene>
<dbReference type="PRINTS" id="PR00481">
    <property type="entry name" value="LAMNOPPTDASE"/>
</dbReference>